<evidence type="ECO:0000256" key="2">
    <source>
        <dbReference type="ARBA" id="ARBA00022692"/>
    </source>
</evidence>
<evidence type="ECO:0000256" key="1">
    <source>
        <dbReference type="ARBA" id="ARBA00004141"/>
    </source>
</evidence>
<keyword evidence="7" id="KW-0418">Kinase</keyword>
<dbReference type="OrthoDB" id="9760839at2"/>
<dbReference type="AlphaFoldDB" id="A0A0P7AY12"/>
<dbReference type="InterPro" id="IPR029095">
    <property type="entry name" value="NarX-like_N"/>
</dbReference>
<evidence type="ECO:0000256" key="4">
    <source>
        <dbReference type="ARBA" id="ARBA00023136"/>
    </source>
</evidence>
<dbReference type="RefSeq" id="WP_054557872.1">
    <property type="nucleotide sequence ID" value="NZ_LDJX01000001.1"/>
</dbReference>
<dbReference type="InterPro" id="IPR042295">
    <property type="entry name" value="NarX-like_N_sf"/>
</dbReference>
<comment type="subcellular location">
    <subcellularLocation>
        <location evidence="1">Membrane</location>
        <topology evidence="1">Multi-pass membrane protein</topology>
    </subcellularLocation>
</comment>
<evidence type="ECO:0000313" key="8">
    <source>
        <dbReference type="Proteomes" id="UP000050280"/>
    </source>
</evidence>
<feature type="transmembrane region" description="Helical" evidence="5">
    <location>
        <begin position="12"/>
        <end position="31"/>
    </location>
</feature>
<dbReference type="EMBL" id="LDJX01000001">
    <property type="protein sequence ID" value="KPM33727.1"/>
    <property type="molecule type" value="Genomic_DNA"/>
</dbReference>
<name>A0A0P7AY12_9FLAO</name>
<sequence length="303" mass="35471">MNNSRFFKKGFRAYYLLVVSIIILTIAIQSITQYSLNKQRGTAMLVNLAGRQRMLSVRLLAESYTCRYDNCNFAEFKITLNKLVEMHTMLQTGDKRLGIPKLDDERILAQFAKLDSHVNWLRWNLGNVEEMTQVHQNDIRYRTNRFIELMDDIVLQFQKKSENDIKGIRIVELELAIFSVVIVLFEIFFIVNPIINRIFSQKKKLEEIAWHQSHVFSSHMKNIADLQYVLKVEKRQERRDEILAFISEEIDKLKGVSDAMLRALSKDGSHKNPHHQIMAKMEQLLAKRSKNQSSVTDDDKVHS</sequence>
<reference evidence="7 8" key="1">
    <citation type="submission" date="2015-09" db="EMBL/GenBank/DDBJ databases">
        <title>Genome sequence of the marine flavobacterium Croceitalea dokdonensis DOKDO 023 that contains proton- and sodium-pumping rhodopsins.</title>
        <authorList>
            <person name="Kwon S.-K."/>
            <person name="Lee H.K."/>
            <person name="Kwak M.-J."/>
            <person name="Kim J.F."/>
        </authorList>
    </citation>
    <scope>NUCLEOTIDE SEQUENCE [LARGE SCALE GENOMIC DNA]</scope>
    <source>
        <strain evidence="7 8">DOKDO 023</strain>
    </source>
</reference>
<dbReference type="STRING" id="1300341.I595_633"/>
<keyword evidence="8" id="KW-1185">Reference proteome</keyword>
<evidence type="ECO:0000256" key="3">
    <source>
        <dbReference type="ARBA" id="ARBA00022989"/>
    </source>
</evidence>
<evidence type="ECO:0000256" key="5">
    <source>
        <dbReference type="SAM" id="Phobius"/>
    </source>
</evidence>
<keyword evidence="3 5" id="KW-1133">Transmembrane helix</keyword>
<dbReference type="GO" id="GO:0016020">
    <property type="term" value="C:membrane"/>
    <property type="evidence" value="ECO:0007669"/>
    <property type="project" value="UniProtKB-SubCell"/>
</dbReference>
<proteinExistence type="predicted"/>
<dbReference type="GO" id="GO:0016301">
    <property type="term" value="F:kinase activity"/>
    <property type="evidence" value="ECO:0007669"/>
    <property type="project" value="UniProtKB-KW"/>
</dbReference>
<evidence type="ECO:0000259" key="6">
    <source>
        <dbReference type="Pfam" id="PF13675"/>
    </source>
</evidence>
<keyword evidence="2 5" id="KW-0812">Transmembrane</keyword>
<dbReference type="Pfam" id="PF13675">
    <property type="entry name" value="PilJ"/>
    <property type="match status" value="1"/>
</dbReference>
<keyword evidence="7" id="KW-0808">Transferase</keyword>
<gene>
    <name evidence="7" type="ORF">I595_633</name>
</gene>
<accession>A0A0P7AY12</accession>
<dbReference type="Gene3D" id="1.20.120.960">
    <property type="entry name" value="Histidine kinase NarX, sensor domain"/>
    <property type="match status" value="1"/>
</dbReference>
<dbReference type="Proteomes" id="UP000050280">
    <property type="component" value="Unassembled WGS sequence"/>
</dbReference>
<organism evidence="7 8">
    <name type="scientific">Croceitalea dokdonensis DOKDO 023</name>
    <dbReference type="NCBI Taxonomy" id="1300341"/>
    <lineage>
        <taxon>Bacteria</taxon>
        <taxon>Pseudomonadati</taxon>
        <taxon>Bacteroidota</taxon>
        <taxon>Flavobacteriia</taxon>
        <taxon>Flavobacteriales</taxon>
        <taxon>Flavobacteriaceae</taxon>
        <taxon>Croceitalea</taxon>
    </lineage>
</organism>
<feature type="domain" description="NarX-like N-terminal" evidence="6">
    <location>
        <begin position="34"/>
        <end position="132"/>
    </location>
</feature>
<comment type="caution">
    <text evidence="7">The sequence shown here is derived from an EMBL/GenBank/DDBJ whole genome shotgun (WGS) entry which is preliminary data.</text>
</comment>
<evidence type="ECO:0000313" key="7">
    <source>
        <dbReference type="EMBL" id="KPM33727.1"/>
    </source>
</evidence>
<protein>
    <submittedName>
        <fullName evidence="7">Sensor histidine kinase of a two component response regulator</fullName>
    </submittedName>
</protein>
<keyword evidence="4 5" id="KW-0472">Membrane</keyword>
<feature type="transmembrane region" description="Helical" evidence="5">
    <location>
        <begin position="175"/>
        <end position="195"/>
    </location>
</feature>